<comment type="caution">
    <text evidence="6">The sequence shown here is derived from an EMBL/GenBank/DDBJ whole genome shotgun (WGS) entry which is preliminary data.</text>
</comment>
<keyword evidence="2" id="KW-0645">Protease</keyword>
<evidence type="ECO:0000256" key="1">
    <source>
        <dbReference type="ARBA" id="ARBA00007074"/>
    </source>
</evidence>
<feature type="domain" description="NlpC/P60" evidence="5">
    <location>
        <begin position="1"/>
        <end position="126"/>
    </location>
</feature>
<sequence>MARGEDVVNMARSALGVPYVWGGNSLRSGVDCSGLVQQSFLQYGISLPRTTYEQINVGYSVQPNKLRPGDLVFFDTDRSRRGPDHVGIYIGGGKFIHAPRPGQGVKISSLAEGYYMDRWMAGRRIPGVQADPSSGGGLAEEVAPRLDAHELAETYGMSYAFFKSQPSLMKLLKQAVGGQWTPEKFQAEVKNSSWWKKTSSTARQAQILQKTDPATYKAQMEAARVAARQMAVKMGAILPDSKVVQLAKNMVHLGWQDAQVANFLGQYVKFGKNHTLGGVAGQAAKAIKNEAYNLGLSVTEQSILNNAQYLVRGLTTMEKIQASMREHAAGLYPAFADQLKAGATMKDIAQPYVQVLAEELNLPETDVDVFNPKIKQAINRVDAKGQPAPMDLGTFTQLVRNDPLWRRTPGTAEKAFNVGRQVLSDMGLGF</sequence>
<comment type="similarity">
    <text evidence="1">Belongs to the peptidase C40 family.</text>
</comment>
<dbReference type="Gene3D" id="3.90.1720.10">
    <property type="entry name" value="endopeptidase domain like (from Nostoc punctiforme)"/>
    <property type="match status" value="1"/>
</dbReference>
<evidence type="ECO:0000259" key="5">
    <source>
        <dbReference type="PROSITE" id="PS51935"/>
    </source>
</evidence>
<dbReference type="PANTHER" id="PTHR47053">
    <property type="entry name" value="MUREIN DD-ENDOPEPTIDASE MEPH-RELATED"/>
    <property type="match status" value="1"/>
</dbReference>
<dbReference type="Proteomes" id="UP001234880">
    <property type="component" value="Unassembled WGS sequence"/>
</dbReference>
<evidence type="ECO:0000256" key="2">
    <source>
        <dbReference type="ARBA" id="ARBA00022670"/>
    </source>
</evidence>
<keyword evidence="7" id="KW-1185">Reference proteome</keyword>
<evidence type="ECO:0000256" key="3">
    <source>
        <dbReference type="ARBA" id="ARBA00022801"/>
    </source>
</evidence>
<gene>
    <name evidence="6" type="ORF">JOF35_003825</name>
</gene>
<evidence type="ECO:0000256" key="4">
    <source>
        <dbReference type="ARBA" id="ARBA00022807"/>
    </source>
</evidence>
<proteinExistence type="inferred from homology"/>
<dbReference type="SUPFAM" id="SSF54001">
    <property type="entry name" value="Cysteine proteinases"/>
    <property type="match status" value="1"/>
</dbReference>
<dbReference type="PROSITE" id="PS51935">
    <property type="entry name" value="NLPC_P60"/>
    <property type="match status" value="1"/>
</dbReference>
<dbReference type="InterPro" id="IPR038765">
    <property type="entry name" value="Papain-like_cys_pep_sf"/>
</dbReference>
<dbReference type="InterPro" id="IPR000064">
    <property type="entry name" value="NLP_P60_dom"/>
</dbReference>
<dbReference type="Pfam" id="PF00877">
    <property type="entry name" value="NLPC_P60"/>
    <property type="match status" value="1"/>
</dbReference>
<dbReference type="PANTHER" id="PTHR47053:SF1">
    <property type="entry name" value="MUREIN DD-ENDOPEPTIDASE MEPH-RELATED"/>
    <property type="match status" value="1"/>
</dbReference>
<name>A0ABT9KSZ0_9ACTN</name>
<keyword evidence="4" id="KW-0788">Thiol protease</keyword>
<dbReference type="EMBL" id="JAURUE010000001">
    <property type="protein sequence ID" value="MDP9611548.1"/>
    <property type="molecule type" value="Genomic_DNA"/>
</dbReference>
<keyword evidence="3" id="KW-0378">Hydrolase</keyword>
<evidence type="ECO:0000313" key="7">
    <source>
        <dbReference type="Proteomes" id="UP001234880"/>
    </source>
</evidence>
<protein>
    <recommendedName>
        <fullName evidence="5">NlpC/P60 domain-containing protein</fullName>
    </recommendedName>
</protein>
<dbReference type="InterPro" id="IPR051202">
    <property type="entry name" value="Peptidase_C40"/>
</dbReference>
<reference evidence="6 7" key="1">
    <citation type="submission" date="2023-07" db="EMBL/GenBank/DDBJ databases">
        <title>Sequencing the genomes of 1000 actinobacteria strains.</title>
        <authorList>
            <person name="Klenk H.-P."/>
        </authorList>
    </citation>
    <scope>NUCLEOTIDE SEQUENCE [LARGE SCALE GENOMIC DNA]</scope>
    <source>
        <strain evidence="6 7">DSM 41600</strain>
    </source>
</reference>
<evidence type="ECO:0000313" key="6">
    <source>
        <dbReference type="EMBL" id="MDP9611548.1"/>
    </source>
</evidence>
<accession>A0ABT9KSZ0</accession>
<organism evidence="6 7">
    <name type="scientific">Streptomyces demainii</name>
    <dbReference type="NCBI Taxonomy" id="588122"/>
    <lineage>
        <taxon>Bacteria</taxon>
        <taxon>Bacillati</taxon>
        <taxon>Actinomycetota</taxon>
        <taxon>Actinomycetes</taxon>
        <taxon>Kitasatosporales</taxon>
        <taxon>Streptomycetaceae</taxon>
        <taxon>Streptomyces</taxon>
    </lineage>
</organism>
<dbReference type="RefSeq" id="WP_307110839.1">
    <property type="nucleotide sequence ID" value="NZ_JAURUE010000001.1"/>
</dbReference>